<keyword evidence="4" id="KW-1185">Reference proteome</keyword>
<dbReference type="Gene3D" id="3.40.50.2000">
    <property type="entry name" value="Glycogen Phosphorylase B"/>
    <property type="match status" value="2"/>
</dbReference>
<organism evidence="3 4">
    <name type="scientific">Romeriopsis navalis LEGE 11480</name>
    <dbReference type="NCBI Taxonomy" id="2777977"/>
    <lineage>
        <taxon>Bacteria</taxon>
        <taxon>Bacillati</taxon>
        <taxon>Cyanobacteriota</taxon>
        <taxon>Cyanophyceae</taxon>
        <taxon>Leptolyngbyales</taxon>
        <taxon>Leptolyngbyaceae</taxon>
        <taxon>Romeriopsis</taxon>
        <taxon>Romeriopsis navalis</taxon>
    </lineage>
</organism>
<dbReference type="AlphaFoldDB" id="A0A928Z3I3"/>
<sequence>MTVKYALVHEWLTPKATGGSELVVQDILSFIEADLYALIDFESTNPNSYLYQRQIGTTFLQQFPGARNGVQKYLPFLPLAIEQIDLRGYDIVLSSAHAVAKGVLTNAEQMHVCYCHAPMRYAWDMTFEYLGNSRAGRGLPGGLTRYLLHRLRLWDTIAANRVDHFIANSHTTARRIWRAYRREATVIYPPVPIDRFPYKSQKQDFYVTVSRLVGYKKIPMIVAAFNQLGLPLVVIGSGPELDLVRQLAQPHIQVLGWQSDADVESYMSQAKGFVYGAYEDFGIAPVEAQACGTPVIAYGAGGTMETVRDIRQYANQGTGVLFAEQTVPAIVEAVTYFEANYAQIQPEVVRAHAESFDTGVFRQRYHDFVDQSYKAFQQQRSRAY</sequence>
<dbReference type="Proteomes" id="UP000625316">
    <property type="component" value="Unassembled WGS sequence"/>
</dbReference>
<dbReference type="SUPFAM" id="SSF53756">
    <property type="entry name" value="UDP-Glycosyltransferase/glycogen phosphorylase"/>
    <property type="match status" value="1"/>
</dbReference>
<dbReference type="GO" id="GO:0016757">
    <property type="term" value="F:glycosyltransferase activity"/>
    <property type="evidence" value="ECO:0007669"/>
    <property type="project" value="InterPro"/>
</dbReference>
<name>A0A928Z3I3_9CYAN</name>
<gene>
    <name evidence="3" type="ORF">IQ266_05615</name>
</gene>
<dbReference type="InterPro" id="IPR001296">
    <property type="entry name" value="Glyco_trans_1"/>
</dbReference>
<feature type="domain" description="Glycosyltransferase subfamily 4-like N-terminal" evidence="2">
    <location>
        <begin position="48"/>
        <end position="195"/>
    </location>
</feature>
<protein>
    <submittedName>
        <fullName evidence="3">Glycosyltransferase</fullName>
    </submittedName>
</protein>
<dbReference type="InterPro" id="IPR050194">
    <property type="entry name" value="Glycosyltransferase_grp1"/>
</dbReference>
<reference evidence="3" key="1">
    <citation type="submission" date="2020-10" db="EMBL/GenBank/DDBJ databases">
        <authorList>
            <person name="Castelo-Branco R."/>
            <person name="Eusebio N."/>
            <person name="Adriana R."/>
            <person name="Vieira A."/>
            <person name="Brugerolle De Fraissinette N."/>
            <person name="Rezende De Castro R."/>
            <person name="Schneider M.P."/>
            <person name="Vasconcelos V."/>
            <person name="Leao P.N."/>
        </authorList>
    </citation>
    <scope>NUCLEOTIDE SEQUENCE</scope>
    <source>
        <strain evidence="3">LEGE 11480</strain>
    </source>
</reference>
<evidence type="ECO:0000259" key="2">
    <source>
        <dbReference type="Pfam" id="PF13439"/>
    </source>
</evidence>
<proteinExistence type="predicted"/>
<evidence type="ECO:0000313" key="3">
    <source>
        <dbReference type="EMBL" id="MBE9029238.1"/>
    </source>
</evidence>
<dbReference type="Pfam" id="PF13439">
    <property type="entry name" value="Glyco_transf_4"/>
    <property type="match status" value="1"/>
</dbReference>
<dbReference type="RefSeq" id="WP_264324058.1">
    <property type="nucleotide sequence ID" value="NZ_JADEXQ010000013.1"/>
</dbReference>
<dbReference type="PANTHER" id="PTHR45947:SF3">
    <property type="entry name" value="SULFOQUINOVOSYL TRANSFERASE SQD2"/>
    <property type="match status" value="1"/>
</dbReference>
<dbReference type="PANTHER" id="PTHR45947">
    <property type="entry name" value="SULFOQUINOVOSYL TRANSFERASE SQD2"/>
    <property type="match status" value="1"/>
</dbReference>
<dbReference type="EMBL" id="JADEXQ010000013">
    <property type="protein sequence ID" value="MBE9029238.1"/>
    <property type="molecule type" value="Genomic_DNA"/>
</dbReference>
<evidence type="ECO:0000313" key="4">
    <source>
        <dbReference type="Proteomes" id="UP000625316"/>
    </source>
</evidence>
<feature type="domain" description="Glycosyl transferase family 1" evidence="1">
    <location>
        <begin position="198"/>
        <end position="341"/>
    </location>
</feature>
<evidence type="ECO:0000259" key="1">
    <source>
        <dbReference type="Pfam" id="PF00534"/>
    </source>
</evidence>
<dbReference type="Pfam" id="PF00534">
    <property type="entry name" value="Glycos_transf_1"/>
    <property type="match status" value="1"/>
</dbReference>
<comment type="caution">
    <text evidence="3">The sequence shown here is derived from an EMBL/GenBank/DDBJ whole genome shotgun (WGS) entry which is preliminary data.</text>
</comment>
<dbReference type="InterPro" id="IPR028098">
    <property type="entry name" value="Glyco_trans_4-like_N"/>
</dbReference>
<accession>A0A928Z3I3</accession>